<comment type="caution">
    <text evidence="3">The sequence shown here is derived from an EMBL/GenBank/DDBJ whole genome shotgun (WGS) entry which is preliminary data.</text>
</comment>
<dbReference type="InterPro" id="IPR009057">
    <property type="entry name" value="Homeodomain-like_sf"/>
</dbReference>
<evidence type="ECO:0000259" key="2">
    <source>
        <dbReference type="PROSITE" id="PS51253"/>
    </source>
</evidence>
<gene>
    <name evidence="3" type="ORF">RCL2_001593800</name>
</gene>
<proteinExistence type="predicted"/>
<accession>A0A8H3QRD8</accession>
<dbReference type="Proteomes" id="UP000615446">
    <property type="component" value="Unassembled WGS sequence"/>
</dbReference>
<keyword evidence="1" id="KW-0238">DNA-binding</keyword>
<dbReference type="Gene3D" id="1.10.10.60">
    <property type="entry name" value="Homeodomain-like"/>
    <property type="match status" value="1"/>
</dbReference>
<evidence type="ECO:0000256" key="1">
    <source>
        <dbReference type="ARBA" id="ARBA00023125"/>
    </source>
</evidence>
<sequence>MRVNSSQKAFYPEAEKKLYTWIIEQQKQGLAVTYTIVKITMFDILNELEMTALYSNVTENFKASFHWLTSFMKRRRKTFEFSNIFNMDEIPVWFDMAENFTINSIGKRINRGKQISDEVDKTEFPKMMVYDSFKGYLEESVKNKFHENNFDLVMIPDGLTSICQPLNVAINKLFRDNLYKEWHLWIANGENDNIDEIGDEEDEEFVIEMDENLIDVEAKFKAITLEDDPLFEIELNFSNFFVHNNEFVDFNESDWK</sequence>
<dbReference type="Pfam" id="PF03184">
    <property type="entry name" value="DDE_1"/>
    <property type="match status" value="1"/>
</dbReference>
<organism evidence="3 4">
    <name type="scientific">Rhizophagus clarus</name>
    <dbReference type="NCBI Taxonomy" id="94130"/>
    <lineage>
        <taxon>Eukaryota</taxon>
        <taxon>Fungi</taxon>
        <taxon>Fungi incertae sedis</taxon>
        <taxon>Mucoromycota</taxon>
        <taxon>Glomeromycotina</taxon>
        <taxon>Glomeromycetes</taxon>
        <taxon>Glomerales</taxon>
        <taxon>Glomeraceae</taxon>
        <taxon>Rhizophagus</taxon>
    </lineage>
</organism>
<dbReference type="InterPro" id="IPR004875">
    <property type="entry name" value="DDE_SF_endonuclease_dom"/>
</dbReference>
<dbReference type="Pfam" id="PF03221">
    <property type="entry name" value="HTH_Tnp_Tc5"/>
    <property type="match status" value="1"/>
</dbReference>
<dbReference type="AlphaFoldDB" id="A0A8H3QRD8"/>
<dbReference type="OrthoDB" id="7383979at2759"/>
<dbReference type="PROSITE" id="PS51253">
    <property type="entry name" value="HTH_CENPB"/>
    <property type="match status" value="1"/>
</dbReference>
<evidence type="ECO:0000313" key="4">
    <source>
        <dbReference type="Proteomes" id="UP000615446"/>
    </source>
</evidence>
<dbReference type="InterPro" id="IPR006600">
    <property type="entry name" value="HTH_CenpB_DNA-bd_dom"/>
</dbReference>
<feature type="domain" description="HTH CENPB-type" evidence="2">
    <location>
        <begin position="2"/>
        <end position="81"/>
    </location>
</feature>
<reference evidence="3" key="1">
    <citation type="submission" date="2019-10" db="EMBL/GenBank/DDBJ databases">
        <title>Conservation and host-specific expression of non-tandemly repeated heterogenous ribosome RNA gene in arbuscular mycorrhizal fungi.</title>
        <authorList>
            <person name="Maeda T."/>
            <person name="Kobayashi Y."/>
            <person name="Nakagawa T."/>
            <person name="Ezawa T."/>
            <person name="Yamaguchi K."/>
            <person name="Bino T."/>
            <person name="Nishimoto Y."/>
            <person name="Shigenobu S."/>
            <person name="Kawaguchi M."/>
        </authorList>
    </citation>
    <scope>NUCLEOTIDE SEQUENCE</scope>
    <source>
        <strain evidence="3">HR1</strain>
    </source>
</reference>
<dbReference type="GO" id="GO:0003677">
    <property type="term" value="F:DNA binding"/>
    <property type="evidence" value="ECO:0007669"/>
    <property type="project" value="UniProtKB-KW"/>
</dbReference>
<evidence type="ECO:0000313" key="3">
    <source>
        <dbReference type="EMBL" id="GES89016.1"/>
    </source>
</evidence>
<name>A0A8H3QRD8_9GLOM</name>
<dbReference type="SUPFAM" id="SSF46689">
    <property type="entry name" value="Homeodomain-like"/>
    <property type="match status" value="1"/>
</dbReference>
<dbReference type="EMBL" id="BLAL01000183">
    <property type="protein sequence ID" value="GES89016.1"/>
    <property type="molecule type" value="Genomic_DNA"/>
</dbReference>
<protein>
    <submittedName>
        <fullName evidence="3">Pogo transposable element with KRAB domain</fullName>
    </submittedName>
</protein>